<dbReference type="Proteomes" id="UP001275084">
    <property type="component" value="Unassembled WGS sequence"/>
</dbReference>
<proteinExistence type="predicted"/>
<dbReference type="AlphaFoldDB" id="A0AAJ0MD54"/>
<name>A0AAJ0MD54_9PEZI</name>
<evidence type="ECO:0000313" key="1">
    <source>
        <dbReference type="EMBL" id="KAK3350304.1"/>
    </source>
</evidence>
<reference evidence="1" key="2">
    <citation type="submission" date="2023-06" db="EMBL/GenBank/DDBJ databases">
        <authorList>
            <consortium name="Lawrence Berkeley National Laboratory"/>
            <person name="Haridas S."/>
            <person name="Hensen N."/>
            <person name="Bonometti L."/>
            <person name="Westerberg I."/>
            <person name="Brannstrom I.O."/>
            <person name="Guillou S."/>
            <person name="Cros-Aarteil S."/>
            <person name="Calhoun S."/>
            <person name="Kuo A."/>
            <person name="Mondo S."/>
            <person name="Pangilinan J."/>
            <person name="Riley R."/>
            <person name="Labutti K."/>
            <person name="Andreopoulos B."/>
            <person name="Lipzen A."/>
            <person name="Chen C."/>
            <person name="Yanf M."/>
            <person name="Daum C."/>
            <person name="Ng V."/>
            <person name="Clum A."/>
            <person name="Steindorff A."/>
            <person name="Ohm R."/>
            <person name="Martin F."/>
            <person name="Silar P."/>
            <person name="Natvig D."/>
            <person name="Lalanne C."/>
            <person name="Gautier V."/>
            <person name="Ament-Velasquez S.L."/>
            <person name="Kruys A."/>
            <person name="Hutchinson M.I."/>
            <person name="Powell A.J."/>
            <person name="Barry K."/>
            <person name="Miller A.N."/>
            <person name="Grigoriev I.V."/>
            <person name="Debuchy R."/>
            <person name="Gladieux P."/>
            <person name="Thoren M.H."/>
            <person name="Johannesson H."/>
        </authorList>
    </citation>
    <scope>NUCLEOTIDE SEQUENCE</scope>
    <source>
        <strain evidence="1">CBS 955.72</strain>
    </source>
</reference>
<sequence length="69" mass="8057">IATRTNTINNTNIDKEAIHKDRLDKAYAYYQSALKDVFQNIQNHLLEPAYISLLEISNWLLLHVVELDM</sequence>
<comment type="caution">
    <text evidence="1">The sequence shown here is derived from an EMBL/GenBank/DDBJ whole genome shotgun (WGS) entry which is preliminary data.</text>
</comment>
<evidence type="ECO:0000313" key="2">
    <source>
        <dbReference type="Proteomes" id="UP001275084"/>
    </source>
</evidence>
<feature type="non-terminal residue" evidence="1">
    <location>
        <position position="1"/>
    </location>
</feature>
<gene>
    <name evidence="1" type="ORF">B0T25DRAFT_434921</name>
</gene>
<accession>A0AAJ0MD54</accession>
<reference evidence="1" key="1">
    <citation type="journal article" date="2023" name="Mol. Phylogenet. Evol.">
        <title>Genome-scale phylogeny and comparative genomics of the fungal order Sordariales.</title>
        <authorList>
            <person name="Hensen N."/>
            <person name="Bonometti L."/>
            <person name="Westerberg I."/>
            <person name="Brannstrom I.O."/>
            <person name="Guillou S."/>
            <person name="Cros-Aarteil S."/>
            <person name="Calhoun S."/>
            <person name="Haridas S."/>
            <person name="Kuo A."/>
            <person name="Mondo S."/>
            <person name="Pangilinan J."/>
            <person name="Riley R."/>
            <person name="LaButti K."/>
            <person name="Andreopoulos B."/>
            <person name="Lipzen A."/>
            <person name="Chen C."/>
            <person name="Yan M."/>
            <person name="Daum C."/>
            <person name="Ng V."/>
            <person name="Clum A."/>
            <person name="Steindorff A."/>
            <person name="Ohm R.A."/>
            <person name="Martin F."/>
            <person name="Silar P."/>
            <person name="Natvig D.O."/>
            <person name="Lalanne C."/>
            <person name="Gautier V."/>
            <person name="Ament-Velasquez S.L."/>
            <person name="Kruys A."/>
            <person name="Hutchinson M.I."/>
            <person name="Powell A.J."/>
            <person name="Barry K."/>
            <person name="Miller A.N."/>
            <person name="Grigoriev I.V."/>
            <person name="Debuchy R."/>
            <person name="Gladieux P."/>
            <person name="Hiltunen Thoren M."/>
            <person name="Johannesson H."/>
        </authorList>
    </citation>
    <scope>NUCLEOTIDE SEQUENCE</scope>
    <source>
        <strain evidence="1">CBS 955.72</strain>
    </source>
</reference>
<protein>
    <submittedName>
        <fullName evidence="1">Uncharacterized protein</fullName>
    </submittedName>
</protein>
<dbReference type="EMBL" id="JAUIQD010000005">
    <property type="protein sequence ID" value="KAK3350304.1"/>
    <property type="molecule type" value="Genomic_DNA"/>
</dbReference>
<keyword evidence="2" id="KW-1185">Reference proteome</keyword>
<organism evidence="1 2">
    <name type="scientific">Lasiosphaeria hispida</name>
    <dbReference type="NCBI Taxonomy" id="260671"/>
    <lineage>
        <taxon>Eukaryota</taxon>
        <taxon>Fungi</taxon>
        <taxon>Dikarya</taxon>
        <taxon>Ascomycota</taxon>
        <taxon>Pezizomycotina</taxon>
        <taxon>Sordariomycetes</taxon>
        <taxon>Sordariomycetidae</taxon>
        <taxon>Sordariales</taxon>
        <taxon>Lasiosphaeriaceae</taxon>
        <taxon>Lasiosphaeria</taxon>
    </lineage>
</organism>
<feature type="non-terminal residue" evidence="1">
    <location>
        <position position="69"/>
    </location>
</feature>